<reference evidence="2 3" key="1">
    <citation type="submission" date="2022-11" db="EMBL/GenBank/DDBJ databases">
        <title>Minimal conservation of predation-associated metabolite biosynthetic gene clusters underscores biosynthetic potential of Myxococcota including descriptions for ten novel species: Archangium lansinium sp. nov., Myxococcus landrumus sp. nov., Nannocystis bai.</title>
        <authorList>
            <person name="Ahearne A."/>
            <person name="Stevens C."/>
            <person name="Phillips K."/>
        </authorList>
    </citation>
    <scope>NUCLEOTIDE SEQUENCE [LARGE SCALE GENOMIC DNA]</scope>
    <source>
        <strain evidence="2 3">MIWBW</strain>
    </source>
</reference>
<evidence type="ECO:0000313" key="3">
    <source>
        <dbReference type="Proteomes" id="UP001207654"/>
    </source>
</evidence>
<evidence type="ECO:0000259" key="1">
    <source>
        <dbReference type="PROSITE" id="PS50206"/>
    </source>
</evidence>
<dbReference type="Gene3D" id="3.40.250.10">
    <property type="entry name" value="Rhodanese-like domain"/>
    <property type="match status" value="1"/>
</dbReference>
<dbReference type="CDD" id="cd00158">
    <property type="entry name" value="RHOD"/>
    <property type="match status" value="1"/>
</dbReference>
<dbReference type="InterPro" id="IPR050229">
    <property type="entry name" value="GlpE_sulfurtransferase"/>
</dbReference>
<dbReference type="Proteomes" id="UP001207654">
    <property type="component" value="Unassembled WGS sequence"/>
</dbReference>
<accession>A0ABT3ZWI6</accession>
<organism evidence="2 3">
    <name type="scientific">Archangium lansingense</name>
    <dbReference type="NCBI Taxonomy" id="2995310"/>
    <lineage>
        <taxon>Bacteria</taxon>
        <taxon>Pseudomonadati</taxon>
        <taxon>Myxococcota</taxon>
        <taxon>Myxococcia</taxon>
        <taxon>Myxococcales</taxon>
        <taxon>Cystobacterineae</taxon>
        <taxon>Archangiaceae</taxon>
        <taxon>Archangium</taxon>
    </lineage>
</organism>
<keyword evidence="3" id="KW-1185">Reference proteome</keyword>
<evidence type="ECO:0000313" key="2">
    <source>
        <dbReference type="EMBL" id="MCY1073072.1"/>
    </source>
</evidence>
<dbReference type="PANTHER" id="PTHR43031">
    <property type="entry name" value="FAD-DEPENDENT OXIDOREDUCTASE"/>
    <property type="match status" value="1"/>
</dbReference>
<dbReference type="RefSeq" id="WP_267532089.1">
    <property type="nucleotide sequence ID" value="NZ_JAPNKA010000001.1"/>
</dbReference>
<proteinExistence type="predicted"/>
<dbReference type="SUPFAM" id="SSF52821">
    <property type="entry name" value="Rhodanese/Cell cycle control phosphatase"/>
    <property type="match status" value="1"/>
</dbReference>
<dbReference type="Pfam" id="PF00581">
    <property type="entry name" value="Rhodanese"/>
    <property type="match status" value="1"/>
</dbReference>
<dbReference type="PANTHER" id="PTHR43031:SF1">
    <property type="entry name" value="PYRIDINE NUCLEOTIDE-DISULPHIDE OXIDOREDUCTASE"/>
    <property type="match status" value="1"/>
</dbReference>
<dbReference type="EMBL" id="JAPNKA010000001">
    <property type="protein sequence ID" value="MCY1073072.1"/>
    <property type="molecule type" value="Genomic_DNA"/>
</dbReference>
<dbReference type="InterPro" id="IPR036873">
    <property type="entry name" value="Rhodanese-like_dom_sf"/>
</dbReference>
<dbReference type="InterPro" id="IPR001763">
    <property type="entry name" value="Rhodanese-like_dom"/>
</dbReference>
<feature type="domain" description="Rhodanese" evidence="1">
    <location>
        <begin position="26"/>
        <end position="116"/>
    </location>
</feature>
<dbReference type="PROSITE" id="PS50206">
    <property type="entry name" value="RHODANESE_3"/>
    <property type="match status" value="1"/>
</dbReference>
<gene>
    <name evidence="2" type="ORF">OV287_01120</name>
</gene>
<dbReference type="SMART" id="SM00450">
    <property type="entry name" value="RHOD"/>
    <property type="match status" value="1"/>
</dbReference>
<comment type="caution">
    <text evidence="2">The sequence shown here is derived from an EMBL/GenBank/DDBJ whole genome shotgun (WGS) entry which is preliminary data.</text>
</comment>
<protein>
    <submittedName>
        <fullName evidence="2">Rhodanese-like domain-containing protein</fullName>
    </submittedName>
</protein>
<sequence length="206" mass="22071">MSALYEKGTPHAEGYRDVDVSTVAGVGNGVRLVDVREPSELEGLLGHIAGVERVPLGTVEEACGRWPRDAELVMVCRSGARSGRAAAQLVRKGFHRVMNLRGGMLAWNEAGLPVVRPASASPLLMTDVFDTLLARMRELGSAVPATTPRVLLQAHGGVPTREQFLRMLELLQAAGQVAVKDPGAWEQVLRGCRDMLAVARPESSAT</sequence>
<name>A0ABT3ZWI6_9BACT</name>